<dbReference type="Gene3D" id="1.10.10.10">
    <property type="entry name" value="Winged helix-like DNA-binding domain superfamily/Winged helix DNA-binding domain"/>
    <property type="match status" value="1"/>
</dbReference>
<dbReference type="InterPro" id="IPR007367">
    <property type="entry name" value="DUF433"/>
</dbReference>
<dbReference type="EMBL" id="CP025066">
    <property type="protein sequence ID" value="AUX10574.1"/>
    <property type="molecule type" value="Genomic_DNA"/>
</dbReference>
<dbReference type="AlphaFoldDB" id="A0A343TNA2"/>
<organism evidence="1 2">
    <name type="scientific">Halalkaliarchaeum desulfuricum</name>
    <dbReference type="NCBI Taxonomy" id="2055893"/>
    <lineage>
        <taxon>Archaea</taxon>
        <taxon>Methanobacteriati</taxon>
        <taxon>Methanobacteriota</taxon>
        <taxon>Stenosarchaea group</taxon>
        <taxon>Halobacteria</taxon>
        <taxon>Halobacteriales</taxon>
        <taxon>Haloferacaceae</taxon>
        <taxon>Halalkaliarchaeum</taxon>
    </lineage>
</organism>
<evidence type="ECO:0000313" key="2">
    <source>
        <dbReference type="Proteomes" id="UP000263012"/>
    </source>
</evidence>
<name>A0A343TNA2_9EURY</name>
<evidence type="ECO:0008006" key="3">
    <source>
        <dbReference type="Google" id="ProtNLM"/>
    </source>
</evidence>
<dbReference type="InterPro" id="IPR036388">
    <property type="entry name" value="WH-like_DNA-bd_sf"/>
</dbReference>
<accession>A0A343TNA2</accession>
<dbReference type="Proteomes" id="UP000263012">
    <property type="component" value="Chromosome"/>
</dbReference>
<proteinExistence type="predicted"/>
<dbReference type="Pfam" id="PF04255">
    <property type="entry name" value="DUF433"/>
    <property type="match status" value="1"/>
</dbReference>
<dbReference type="SUPFAM" id="SSF46689">
    <property type="entry name" value="Homeodomain-like"/>
    <property type="match status" value="1"/>
</dbReference>
<dbReference type="InterPro" id="IPR009057">
    <property type="entry name" value="Homeodomain-like_sf"/>
</dbReference>
<evidence type="ECO:0000313" key="1">
    <source>
        <dbReference type="EMBL" id="AUX10574.1"/>
    </source>
</evidence>
<keyword evidence="2" id="KW-1185">Reference proteome</keyword>
<gene>
    <name evidence="1" type="ORF">AArcSl_2963</name>
</gene>
<reference evidence="2" key="1">
    <citation type="submission" date="2017-11" db="EMBL/GenBank/DDBJ databases">
        <title>Phenotypic and genomic properties of facultatively anaerobic sulfur-reducing natronoarchaea from hypersaline soda lakes.</title>
        <authorList>
            <person name="Sorokin D.Y."/>
            <person name="Kublanov I.V."/>
            <person name="Roman P."/>
            <person name="Sinninghe Damste J.S."/>
            <person name="Golyshin P.N."/>
            <person name="Rojo D."/>
            <person name="Ciordia S."/>
            <person name="Mena M.D.C."/>
            <person name="Ferrer M."/>
            <person name="Messina E."/>
            <person name="Smedile F."/>
            <person name="La Spada G."/>
            <person name="La Cono V."/>
            <person name="Yakimov M.M."/>
        </authorList>
    </citation>
    <scope>NUCLEOTIDE SEQUENCE [LARGE SCALE GENOMIC DNA]</scope>
    <source>
        <strain evidence="2">AArc-Sl</strain>
    </source>
</reference>
<dbReference type="KEGG" id="hdf:AArcSl_2963"/>
<protein>
    <recommendedName>
        <fullName evidence="3">DUF433 domain-containing protein</fullName>
    </recommendedName>
</protein>
<sequence length="102" mass="11400">MCGDGQSTHTMTRIVRTDDVLGGEPRIEGTRIGVRHVAARTVDAGQPPVHVADQLGVSLSEVYEGLSYYYAHVEELREFERANEAAFDRIENESLEPNERVQ</sequence>